<dbReference type="Pfam" id="PF00512">
    <property type="entry name" value="HisKA"/>
    <property type="match status" value="1"/>
</dbReference>
<dbReference type="NCBIfam" id="TIGR00229">
    <property type="entry name" value="sensory_box"/>
    <property type="match status" value="1"/>
</dbReference>
<protein>
    <recommendedName>
        <fullName evidence="2">histidine kinase</fullName>
        <ecNumber evidence="2">2.7.13.3</ecNumber>
    </recommendedName>
</protein>
<evidence type="ECO:0000256" key="3">
    <source>
        <dbReference type="ARBA" id="ARBA00022553"/>
    </source>
</evidence>
<dbReference type="RefSeq" id="WP_035330970.1">
    <property type="nucleotide sequence ID" value="NZ_APVL01000012.1"/>
</dbReference>
<dbReference type="GO" id="GO:0000155">
    <property type="term" value="F:phosphorelay sensor kinase activity"/>
    <property type="evidence" value="ECO:0007669"/>
    <property type="project" value="InterPro"/>
</dbReference>
<dbReference type="Pfam" id="PF00072">
    <property type="entry name" value="Response_reg"/>
    <property type="match status" value="1"/>
</dbReference>
<comment type="caution">
    <text evidence="13">The sequence shown here is derived from an EMBL/GenBank/DDBJ whole genome shotgun (WGS) entry which is preliminary data.</text>
</comment>
<keyword evidence="6 13" id="KW-0418">Kinase</keyword>
<dbReference type="PRINTS" id="PR00344">
    <property type="entry name" value="BCTRLSENSOR"/>
</dbReference>
<dbReference type="Pfam" id="PF13426">
    <property type="entry name" value="PAS_9"/>
    <property type="match status" value="1"/>
</dbReference>
<dbReference type="InterPro" id="IPR035965">
    <property type="entry name" value="PAS-like_dom_sf"/>
</dbReference>
<dbReference type="InterPro" id="IPR011006">
    <property type="entry name" value="CheY-like_superfamily"/>
</dbReference>
<dbReference type="Gene3D" id="1.10.287.130">
    <property type="match status" value="1"/>
</dbReference>
<dbReference type="Gene3D" id="3.30.565.10">
    <property type="entry name" value="Histidine kinase-like ATPase, C-terminal domain"/>
    <property type="match status" value="1"/>
</dbReference>
<dbReference type="GO" id="GO:0005886">
    <property type="term" value="C:plasma membrane"/>
    <property type="evidence" value="ECO:0007669"/>
    <property type="project" value="TreeGrafter"/>
</dbReference>
<dbReference type="PANTHER" id="PTHR43047">
    <property type="entry name" value="TWO-COMPONENT HISTIDINE PROTEIN KINASE"/>
    <property type="match status" value="1"/>
</dbReference>
<dbReference type="SMART" id="SM00387">
    <property type="entry name" value="HATPase_c"/>
    <property type="match status" value="1"/>
</dbReference>
<feature type="domain" description="PAS" evidence="12">
    <location>
        <begin position="224"/>
        <end position="274"/>
    </location>
</feature>
<evidence type="ECO:0000256" key="7">
    <source>
        <dbReference type="ARBA" id="ARBA00022840"/>
    </source>
</evidence>
<evidence type="ECO:0000256" key="1">
    <source>
        <dbReference type="ARBA" id="ARBA00000085"/>
    </source>
</evidence>
<dbReference type="SUPFAM" id="SSF52172">
    <property type="entry name" value="CheY-like"/>
    <property type="match status" value="1"/>
</dbReference>
<dbReference type="eggNOG" id="COG2205">
    <property type="taxonomic scope" value="Bacteria"/>
</dbReference>
<dbReference type="InterPro" id="IPR005467">
    <property type="entry name" value="His_kinase_dom"/>
</dbReference>
<dbReference type="InterPro" id="IPR003594">
    <property type="entry name" value="HATPase_dom"/>
</dbReference>
<dbReference type="PROSITE" id="PS50112">
    <property type="entry name" value="PAS"/>
    <property type="match status" value="1"/>
</dbReference>
<dbReference type="AlphaFoldDB" id="W7L2X1"/>
<dbReference type="EC" id="2.7.13.3" evidence="2"/>
<evidence type="ECO:0000256" key="2">
    <source>
        <dbReference type="ARBA" id="ARBA00012438"/>
    </source>
</evidence>
<dbReference type="EMBL" id="APVL01000012">
    <property type="protein sequence ID" value="EWG09951.1"/>
    <property type="molecule type" value="Genomic_DNA"/>
</dbReference>
<dbReference type="CDD" id="cd00082">
    <property type="entry name" value="HisKA"/>
    <property type="match status" value="1"/>
</dbReference>
<dbReference type="Proteomes" id="UP000019270">
    <property type="component" value="Unassembled WGS sequence"/>
</dbReference>
<evidence type="ECO:0000256" key="6">
    <source>
        <dbReference type="ARBA" id="ARBA00022777"/>
    </source>
</evidence>
<dbReference type="Gene3D" id="3.40.50.2300">
    <property type="match status" value="1"/>
</dbReference>
<reference evidence="13 14" key="2">
    <citation type="journal article" date="2016" name="Sci. Rep.">
        <title>A novel serine protease, Sep1, from Bacillus firmus DS-1 has nematicidal activity and degrades multiple intestinal-associated nematode proteins.</title>
        <authorList>
            <person name="Geng C."/>
            <person name="Nie X."/>
            <person name="Tang Z."/>
            <person name="Zhang Y."/>
            <person name="Lin J."/>
            <person name="Sun M."/>
            <person name="Peng D."/>
        </authorList>
    </citation>
    <scope>NUCLEOTIDE SEQUENCE [LARGE SCALE GENOMIC DNA]</scope>
    <source>
        <strain evidence="13 14">DS1</strain>
    </source>
</reference>
<dbReference type="InterPro" id="IPR001789">
    <property type="entry name" value="Sig_transdc_resp-reg_receiver"/>
</dbReference>
<dbReference type="Pfam" id="PF14417">
    <property type="entry name" value="MEDS"/>
    <property type="match status" value="1"/>
</dbReference>
<feature type="domain" description="Response regulatory" evidence="11">
    <location>
        <begin position="593"/>
        <end position="708"/>
    </location>
</feature>
<reference evidence="14" key="1">
    <citation type="submission" date="2013-03" db="EMBL/GenBank/DDBJ databases">
        <title>Draft genome sequence of Bacillus firmus DS1.</title>
        <authorList>
            <person name="Peng D."/>
            <person name="Zhu L."/>
            <person name="Sun M."/>
        </authorList>
    </citation>
    <scope>NUCLEOTIDE SEQUENCE [LARGE SCALE GENOMIC DNA]</scope>
    <source>
        <strain evidence="14">DS1</strain>
    </source>
</reference>
<feature type="domain" description="Histidine kinase" evidence="10">
    <location>
        <begin position="360"/>
        <end position="572"/>
    </location>
</feature>
<dbReference type="PANTHER" id="PTHR43047:SF72">
    <property type="entry name" value="OSMOSENSING HISTIDINE PROTEIN KINASE SLN1"/>
    <property type="match status" value="1"/>
</dbReference>
<sequence>MLTLSNHTFHPRVALSNNVEIANGSHILYTFSDQEKYIHNIVSFLSAGLELGHGVIFIEEKGTLAAVVERLREKGFSEEMLDGIVFAESDLFYGTNADLNLNNIVSTFSGLVDPYISNRIPLRTWAKVKWKENQCCLLENLRRFELEADSFVGSVKAFSVCAYDGGALPANIQLELMKSHPYVMTDLELFPSSLYQKDIQIPSFFIEEKQAETIKSLKEEFQHIHAHYKNLIEEMPDAVFVSAAEEIVYANKAAGILLGCTPDEITGKDMYDLFDWDQDVSENRLGESRPLTETKTQHTSGQKIDVEIMSFPFVFENVGKKAVISLVRDITGRKEMEKDLKEAKLNAEKSNHLKTVFLSQISHDLRTPLNSIQGFTQIMLMENQEEKDSRRLQRILDASHHLLELIDELLDFTAIETGNINMKQERIQLKPFIEDCIGSLAVNPHVSIEIGPIDEKLSVTADSLRLRQVLNNLLANALKYNRPGGYVHVYTEVEGADVKINIADTGVGIALDQLRVIFEPFYRANKDMDKWKGSGLGLAIVANLVEKMNGTYGVRSKEGVGTTFWVSFKANELPEKTAAHEPFANTMDEYEKTVLYIEDHHGNIELVREMLNLIGDIKFMAERNGESGFLRAVEMKPDIILLDLGLRDMNGLEVLNRLGENEATKDIPVIILSADALSASTERAAQLGCRDYITKPVDFEKLKRAILA</sequence>
<evidence type="ECO:0000259" key="12">
    <source>
        <dbReference type="PROSITE" id="PS50112"/>
    </source>
</evidence>
<keyword evidence="7" id="KW-0067">ATP-binding</keyword>
<dbReference type="InterPro" id="IPR004358">
    <property type="entry name" value="Sig_transdc_His_kin-like_C"/>
</dbReference>
<dbReference type="Gene3D" id="3.30.450.20">
    <property type="entry name" value="PAS domain"/>
    <property type="match status" value="1"/>
</dbReference>
<dbReference type="SUPFAM" id="SSF47384">
    <property type="entry name" value="Homodimeric domain of signal transducing histidine kinase"/>
    <property type="match status" value="1"/>
</dbReference>
<keyword evidence="4" id="KW-0808">Transferase</keyword>
<dbReference type="CDD" id="cd00130">
    <property type="entry name" value="PAS"/>
    <property type="match status" value="1"/>
</dbReference>
<evidence type="ECO:0000259" key="10">
    <source>
        <dbReference type="PROSITE" id="PS50109"/>
    </source>
</evidence>
<dbReference type="InterPro" id="IPR036890">
    <property type="entry name" value="HATPase_C_sf"/>
</dbReference>
<dbReference type="SUPFAM" id="SSF55874">
    <property type="entry name" value="ATPase domain of HSP90 chaperone/DNA topoisomerase II/histidine kinase"/>
    <property type="match status" value="1"/>
</dbReference>
<evidence type="ECO:0000313" key="14">
    <source>
        <dbReference type="Proteomes" id="UP000019270"/>
    </source>
</evidence>
<keyword evidence="8" id="KW-0902">Two-component regulatory system</keyword>
<dbReference type="SMART" id="SM00091">
    <property type="entry name" value="PAS"/>
    <property type="match status" value="1"/>
</dbReference>
<dbReference type="CDD" id="cd00075">
    <property type="entry name" value="HATPase"/>
    <property type="match status" value="1"/>
</dbReference>
<dbReference type="PROSITE" id="PS50110">
    <property type="entry name" value="RESPONSE_REGULATORY"/>
    <property type="match status" value="1"/>
</dbReference>
<evidence type="ECO:0000313" key="13">
    <source>
        <dbReference type="EMBL" id="EWG09951.1"/>
    </source>
</evidence>
<dbReference type="Pfam" id="PF02518">
    <property type="entry name" value="HATPase_c"/>
    <property type="match status" value="1"/>
</dbReference>
<evidence type="ECO:0000259" key="11">
    <source>
        <dbReference type="PROSITE" id="PS50110"/>
    </source>
</evidence>
<dbReference type="PROSITE" id="PS50109">
    <property type="entry name" value="HIS_KIN"/>
    <property type="match status" value="1"/>
</dbReference>
<dbReference type="SMART" id="SM00448">
    <property type="entry name" value="REC"/>
    <property type="match status" value="1"/>
</dbReference>
<evidence type="ECO:0000256" key="9">
    <source>
        <dbReference type="PROSITE-ProRule" id="PRU00169"/>
    </source>
</evidence>
<comment type="catalytic activity">
    <reaction evidence="1">
        <text>ATP + protein L-histidine = ADP + protein N-phospho-L-histidine.</text>
        <dbReference type="EC" id="2.7.13.3"/>
    </reaction>
</comment>
<feature type="modified residue" description="4-aspartylphosphate" evidence="9">
    <location>
        <position position="643"/>
    </location>
</feature>
<dbReference type="SUPFAM" id="SSF55785">
    <property type="entry name" value="PYP-like sensor domain (PAS domain)"/>
    <property type="match status" value="1"/>
</dbReference>
<dbReference type="GO" id="GO:0005524">
    <property type="term" value="F:ATP binding"/>
    <property type="evidence" value="ECO:0007669"/>
    <property type="project" value="UniProtKB-KW"/>
</dbReference>
<evidence type="ECO:0000256" key="5">
    <source>
        <dbReference type="ARBA" id="ARBA00022741"/>
    </source>
</evidence>
<dbReference type="InterPro" id="IPR025847">
    <property type="entry name" value="MEDS_domain"/>
</dbReference>
<keyword evidence="5" id="KW-0547">Nucleotide-binding</keyword>
<dbReference type="InterPro" id="IPR036097">
    <property type="entry name" value="HisK_dim/P_sf"/>
</dbReference>
<accession>W7L2X1</accession>
<dbReference type="GO" id="GO:0009927">
    <property type="term" value="F:histidine phosphotransfer kinase activity"/>
    <property type="evidence" value="ECO:0007669"/>
    <property type="project" value="TreeGrafter"/>
</dbReference>
<dbReference type="PATRIC" id="fig|1307436.3.peg.3492"/>
<gene>
    <name evidence="13" type="ORF">PBF_16269</name>
</gene>
<dbReference type="InterPro" id="IPR003661">
    <property type="entry name" value="HisK_dim/P_dom"/>
</dbReference>
<evidence type="ECO:0000256" key="4">
    <source>
        <dbReference type="ARBA" id="ARBA00022679"/>
    </source>
</evidence>
<organism evidence="13 14">
    <name type="scientific">Cytobacillus firmus DS1</name>
    <dbReference type="NCBI Taxonomy" id="1307436"/>
    <lineage>
        <taxon>Bacteria</taxon>
        <taxon>Bacillati</taxon>
        <taxon>Bacillota</taxon>
        <taxon>Bacilli</taxon>
        <taxon>Bacillales</taxon>
        <taxon>Bacillaceae</taxon>
        <taxon>Cytobacillus</taxon>
    </lineage>
</organism>
<evidence type="ECO:0000256" key="8">
    <source>
        <dbReference type="ARBA" id="ARBA00023012"/>
    </source>
</evidence>
<dbReference type="OrthoDB" id="9815750at2"/>
<keyword evidence="3 9" id="KW-0597">Phosphoprotein</keyword>
<name>W7L2X1_CYTFI</name>
<proteinExistence type="predicted"/>
<dbReference type="InterPro" id="IPR000014">
    <property type="entry name" value="PAS"/>
</dbReference>
<dbReference type="SMART" id="SM00388">
    <property type="entry name" value="HisKA"/>
    <property type="match status" value="1"/>
</dbReference>